<dbReference type="GO" id="GO:0003724">
    <property type="term" value="F:RNA helicase activity"/>
    <property type="evidence" value="ECO:0007669"/>
    <property type="project" value="InterPro"/>
</dbReference>
<dbReference type="GO" id="GO:0006508">
    <property type="term" value="P:proteolysis"/>
    <property type="evidence" value="ECO:0007669"/>
    <property type="project" value="UniProtKB-KW"/>
</dbReference>
<dbReference type="Pfam" id="PF00910">
    <property type="entry name" value="RNA_helicase"/>
    <property type="match status" value="1"/>
</dbReference>
<organism evidence="13 14">
    <name type="scientific">Marine RNA virus JP-A</name>
    <dbReference type="NCBI Taxonomy" id="439015"/>
    <lineage>
        <taxon>Viruses</taxon>
        <taxon>Riboviria</taxon>
        <taxon>Orthornavirae</taxon>
        <taxon>Pisuviricota</taxon>
        <taxon>Pisoniviricetes</taxon>
        <taxon>Picornavirales</taxon>
        <taxon>Marnaviridae</taxon>
        <taxon>Sogarnavirus</taxon>
        <taxon>Sogarnavirus culleyi</taxon>
        <taxon>Jericarnavirus A</taxon>
    </lineage>
</organism>
<dbReference type="SUPFAM" id="SSF50494">
    <property type="entry name" value="Trypsin-like serine proteases"/>
    <property type="match status" value="1"/>
</dbReference>
<keyword evidence="1" id="KW-0696">RNA-directed RNA polymerase</keyword>
<evidence type="ECO:0000313" key="13">
    <source>
        <dbReference type="EMBL" id="ABQ50599.1"/>
    </source>
</evidence>
<evidence type="ECO:0000256" key="11">
    <source>
        <dbReference type="SAM" id="Phobius"/>
    </source>
</evidence>
<keyword evidence="5" id="KW-0547">Nucleotide-binding</keyword>
<dbReference type="Pfam" id="PF00680">
    <property type="entry name" value="RdRP_1"/>
    <property type="match status" value="1"/>
</dbReference>
<evidence type="ECO:0000256" key="8">
    <source>
        <dbReference type="ARBA" id="ARBA00022840"/>
    </source>
</evidence>
<evidence type="ECO:0000259" key="12">
    <source>
        <dbReference type="PROSITE" id="PS51218"/>
    </source>
</evidence>
<evidence type="ECO:0000256" key="7">
    <source>
        <dbReference type="ARBA" id="ARBA00022807"/>
    </source>
</evidence>
<dbReference type="GO" id="GO:0006351">
    <property type="term" value="P:DNA-templated transcription"/>
    <property type="evidence" value="ECO:0007669"/>
    <property type="project" value="InterPro"/>
</dbReference>
<name>A7KCA0_9VIRU</name>
<accession>A7KCA0</accession>
<keyword evidence="11" id="KW-0472">Membrane</keyword>
<evidence type="ECO:0000256" key="2">
    <source>
        <dbReference type="ARBA" id="ARBA00022670"/>
    </source>
</evidence>
<dbReference type="GO" id="GO:0008234">
    <property type="term" value="F:cysteine-type peptidase activity"/>
    <property type="evidence" value="ECO:0007669"/>
    <property type="project" value="UniProtKB-KW"/>
</dbReference>
<dbReference type="PROSITE" id="PS00675">
    <property type="entry name" value="SIGMA54_INTERACT_1"/>
    <property type="match status" value="1"/>
</dbReference>
<feature type="transmembrane region" description="Helical" evidence="11">
    <location>
        <begin position="800"/>
        <end position="831"/>
    </location>
</feature>
<keyword evidence="8" id="KW-0067">ATP-binding</keyword>
<dbReference type="InterPro" id="IPR043502">
    <property type="entry name" value="DNA/RNA_pol_sf"/>
</dbReference>
<evidence type="ECO:0000256" key="5">
    <source>
        <dbReference type="ARBA" id="ARBA00022741"/>
    </source>
</evidence>
<dbReference type="GO" id="GO:0003968">
    <property type="term" value="F:RNA-directed RNA polymerase activity"/>
    <property type="evidence" value="ECO:0007669"/>
    <property type="project" value="UniProtKB-KW"/>
</dbReference>
<feature type="compositionally biased region" description="Basic residues" evidence="10">
    <location>
        <begin position="121"/>
        <end position="130"/>
    </location>
</feature>
<dbReference type="InterPro" id="IPR000605">
    <property type="entry name" value="Helicase_SF3_ssDNA/RNA_vir"/>
</dbReference>
<protein>
    <recommendedName>
        <fullName evidence="12">SF3 helicase domain-containing protein</fullName>
    </recommendedName>
</protein>
<evidence type="ECO:0000256" key="10">
    <source>
        <dbReference type="SAM" id="MobiDB-lite"/>
    </source>
</evidence>
<sequence length="1689" mass="189246">MYSSSESTGGGSNFPRSSDQCHEMKTPNFVSGNASASVKAIPVVHSNNSLSQFNTVPVQTQDNAEAHQAKQVYDKLAQASTYFPSKHDNYNQYAKNRASSKKEAKKNVQRFQGKTNPKKQNGSKKNQKSKYVKQSLLETLYPSGIIDQAKNMVLDTHINANMSDLTNVLENLGLLSYSIPKCNSKLEVAVQLALALKTMYKGSVIEALLAHAPTVEYLKQAFGYNIFHPQSGDVDSQDWLSYLPKLRENWDTIRCAPIFEKVSNLISVAATIGLCSVTNLAWSVEGIELFRVGSLRKHASAFDFFGAMLDTVISFIEGGYECFRQRSLKPLLFTTDAGAEFDDLYFACLELHQHALIFNLAANPVMYKGEKQIITDLQYTAMLDQAVEMAESAYKSAKGTWQASVLEKRLVNMRTQRAEYSARRIDGSLRYAPLTLYVWGESGVGKSTVAQLLMSDCLVASGADPDACNTAVLKESDKFDSTLKGDTQGIYLDDMGNTKIELLDRSPCERMIDINNNMVTYANKADLHEKGKIEIRPHIFIVTSNAPLADHARRCSIKPMSIVRRGDIHILVKVKPEFAMSDGRLDSKKANAAFPDETFETDVWDLTVYVPDGKNKQLMLGPIDGSMKDTHMNIHDLLEYACDMCEDHFENQRKLIAKAESLVVSREYCSSCKRPARRCKCPTEPQSEVPPAESEDETTVEEIDESIETCDHSDLSWDLYWDLYDRENLNEAFELQSLRELSFDSIKAQFERMPRFSSAIAVRVPTCIVNNIWIQRAYMCVHASEFIALERNTRRSMMSFVFMMFLCGFLSGTFSAGLVLFTLFVSMLVYYTALAKWKNDMCEQLASRRDITDDLFASLRQSKAVQFFSFCVVAKVIYKIVSSMKIMHEHQTALAPETVVEVEKRNAEVNPWAVPVVSELHINHRNDTMTIDQVTAKISKNLFHVKLVENGFQQSCDVLALGGISYLFPLHIFENRKDMKGLFTRYDPSKIGGTFKGVVGVTNMVPIPGKDLCIVNIPSGGVRADITHLFPDLLTVSGNARMLYRREDGSIMNDVVRANYIKNSEAGGAGYHYHCAYNTFTGLCGAVLVGCFAKCTIAGIHLRGISGTSSGKALTVTRQEIFDAIAKTEDCVSSFPTHVNGTFPTTRYEKQVITSTDIHVNSPINYLPEGSDIEYFGQTGQRASHTKSDVVITPISDAVTEVTGIERKHGPPQFNNKLMWQASLAHSSNASAGVEPSLLDKAVIDYQAHILEVFQSKEFGDMARAELKPLTDMEALCGRDGARFIDAMPRSTSKGFPLSGPKSDMITLLNPEDYPEFACPAECDKAIIDEMNKMITAFLGGKRCYTIFKACVKDEATKIGKEKVRVFEAADWAFQLIVRKYFLPIARMLSLFPLTSECAVGVNAQGPEWDQLARHMKKFGADRIFAGDYSKYDLRMPAQLILAAFKCLIDIAKTCGQYSVDDIKIMQGVATEIAYSCVSYNGDLIIHCGSNPSGQNLTVYINCIVNSLLLRCAYYHMYPAAEGNPEPFRHNCAVMTYGDDVKGSVRQECDWYNHITYAQFLAERDMVFTMPDKESTPTPYMNDLDADFLKRHNLYNPETGLIHGVLDQNSIFKSLHSVLKSKAISAEDQSAQNIDGALREWWQYGREMYELRRDQMRQVAIKTGIAHLCTELETSYDMRMQDFKEKYEL</sequence>
<dbReference type="KEGG" id="vg:10973906"/>
<keyword evidence="3" id="KW-0808">Transferase</keyword>
<dbReference type="EMBL" id="EF198241">
    <property type="protein sequence ID" value="ABQ50599.1"/>
    <property type="molecule type" value="Genomic_RNA"/>
</dbReference>
<keyword evidence="11" id="KW-0812">Transmembrane</keyword>
<keyword evidence="6" id="KW-0378">Hydrolase</keyword>
<feature type="domain" description="SF3 helicase" evidence="12">
    <location>
        <begin position="407"/>
        <end position="587"/>
    </location>
</feature>
<dbReference type="InterPro" id="IPR001205">
    <property type="entry name" value="RNA-dir_pol_C"/>
</dbReference>
<evidence type="ECO:0000256" key="4">
    <source>
        <dbReference type="ARBA" id="ARBA00022695"/>
    </source>
</evidence>
<dbReference type="GO" id="GO:0005524">
    <property type="term" value="F:ATP binding"/>
    <property type="evidence" value="ECO:0007669"/>
    <property type="project" value="UniProtKB-KW"/>
</dbReference>
<keyword evidence="11" id="KW-1133">Transmembrane helix</keyword>
<dbReference type="CDD" id="cd23195">
    <property type="entry name" value="Marnaviridae_RdRp"/>
    <property type="match status" value="1"/>
</dbReference>
<evidence type="ECO:0000256" key="6">
    <source>
        <dbReference type="ARBA" id="ARBA00022801"/>
    </source>
</evidence>
<evidence type="ECO:0000256" key="3">
    <source>
        <dbReference type="ARBA" id="ARBA00022679"/>
    </source>
</evidence>
<dbReference type="Gene3D" id="3.30.70.270">
    <property type="match status" value="1"/>
</dbReference>
<evidence type="ECO:0000256" key="9">
    <source>
        <dbReference type="ARBA" id="ARBA00022953"/>
    </source>
</evidence>
<dbReference type="GO" id="GO:0003723">
    <property type="term" value="F:RNA binding"/>
    <property type="evidence" value="ECO:0007669"/>
    <property type="project" value="InterPro"/>
</dbReference>
<keyword evidence="2" id="KW-0645">Protease</keyword>
<keyword evidence="9" id="KW-0693">Viral RNA replication</keyword>
<dbReference type="InterPro" id="IPR025662">
    <property type="entry name" value="Sigma_54_int_dom_ATP-bd_1"/>
</dbReference>
<feature type="region of interest" description="Disordered" evidence="10">
    <location>
        <begin position="1"/>
        <end position="29"/>
    </location>
</feature>
<feature type="region of interest" description="Disordered" evidence="10">
    <location>
        <begin position="96"/>
        <end position="130"/>
    </location>
</feature>
<proteinExistence type="predicted"/>
<dbReference type="InterPro" id="IPR043128">
    <property type="entry name" value="Rev_trsase/Diguanyl_cyclase"/>
</dbReference>
<keyword evidence="14" id="KW-1185">Reference proteome</keyword>
<dbReference type="PROSITE" id="PS51218">
    <property type="entry name" value="SF3_HELICASE_2"/>
    <property type="match status" value="1"/>
</dbReference>
<dbReference type="Proteomes" id="UP000296449">
    <property type="component" value="Segment"/>
</dbReference>
<dbReference type="RefSeq" id="YP_001429581.1">
    <property type="nucleotide sequence ID" value="NC_009757.1"/>
</dbReference>
<dbReference type="SUPFAM" id="SSF56672">
    <property type="entry name" value="DNA/RNA polymerases"/>
    <property type="match status" value="1"/>
</dbReference>
<keyword evidence="7" id="KW-0788">Thiol protease</keyword>
<keyword evidence="4" id="KW-0548">Nucleotidyltransferase</keyword>
<evidence type="ECO:0000313" key="14">
    <source>
        <dbReference type="Proteomes" id="UP000296449"/>
    </source>
</evidence>
<reference evidence="13 14" key="1">
    <citation type="journal article" date="2007" name="Virol. J.">
        <title>The complete genomes of three viruses assembled from shotgun libraries of marine RNA virus communities.</title>
        <authorList>
            <person name="Culley A.I."/>
            <person name="Lang A.S."/>
            <person name="Suttle C.A."/>
        </authorList>
    </citation>
    <scope>NUCLEOTIDE SEQUENCE [LARGE SCALE GENOMIC DNA]</scope>
</reference>
<dbReference type="GeneID" id="10973906"/>
<dbReference type="InterPro" id="IPR009003">
    <property type="entry name" value="Peptidase_S1_PA"/>
</dbReference>
<dbReference type="InterPro" id="IPR014759">
    <property type="entry name" value="Helicase_SF3_ssRNA_vir"/>
</dbReference>
<evidence type="ECO:0000256" key="1">
    <source>
        <dbReference type="ARBA" id="ARBA00022484"/>
    </source>
</evidence>